<dbReference type="AlphaFoldDB" id="A0AA51X271"/>
<gene>
    <name evidence="17" type="primary">ND6</name>
</gene>
<feature type="transmembrane region" description="Helical" evidence="15">
    <location>
        <begin position="25"/>
        <end position="46"/>
    </location>
</feature>
<evidence type="ECO:0000256" key="4">
    <source>
        <dbReference type="ARBA" id="ARBA00021095"/>
    </source>
</evidence>
<comment type="similarity">
    <text evidence="2 15">Belongs to the complex I subunit 6 family.</text>
</comment>
<keyword evidence="6 15" id="KW-0679">Respiratory chain</keyword>
<evidence type="ECO:0000256" key="7">
    <source>
        <dbReference type="ARBA" id="ARBA00022692"/>
    </source>
</evidence>
<organism evidence="17">
    <name type="scientific">Antennariidae sp</name>
    <dbReference type="NCBI Taxonomy" id="3075082"/>
    <lineage>
        <taxon>Eukaryota</taxon>
        <taxon>Metazoa</taxon>
        <taxon>Chordata</taxon>
        <taxon>Craniata</taxon>
        <taxon>Vertebrata</taxon>
        <taxon>Euteleostomi</taxon>
        <taxon>Actinopterygii</taxon>
        <taxon>Neopterygii</taxon>
        <taxon>Teleostei</taxon>
        <taxon>Neoteleostei</taxon>
        <taxon>Acanthomorphata</taxon>
        <taxon>Eupercaria</taxon>
        <taxon>Lophiiformes</taxon>
        <taxon>Antennarioidei</taxon>
        <taxon>Antennariidae</taxon>
    </lineage>
</organism>
<reference evidence="17" key="1">
    <citation type="submission" date="2023-09" db="EMBL/GenBank/DDBJ databases">
        <title>Mitochondrial Genomes of Fishes Derived by Genome Skimming.</title>
        <authorList>
            <person name="Bemis K."/>
            <person name="Collins A."/>
            <person name="Craine J.M."/>
            <person name="Hoban M."/>
            <person name="Leopold D.R."/>
            <person name="Meyer C."/>
            <person name="Murphy K.R."/>
            <person name="Pitassy D.E."/>
            <person name="Whitney J."/>
        </authorList>
    </citation>
    <scope>NUCLEOTIDE SEQUENCE</scope>
</reference>
<evidence type="ECO:0000256" key="2">
    <source>
        <dbReference type="ARBA" id="ARBA00005698"/>
    </source>
</evidence>
<keyword evidence="10 15" id="KW-1133">Transmembrane helix</keyword>
<keyword evidence="9 15" id="KW-0249">Electron transport</keyword>
<keyword evidence="16" id="KW-0732">Signal</keyword>
<dbReference type="GO" id="GO:0031966">
    <property type="term" value="C:mitochondrial membrane"/>
    <property type="evidence" value="ECO:0007669"/>
    <property type="project" value="UniProtKB-SubCell"/>
</dbReference>
<evidence type="ECO:0000256" key="9">
    <source>
        <dbReference type="ARBA" id="ARBA00022982"/>
    </source>
</evidence>
<dbReference type="GO" id="GO:0008137">
    <property type="term" value="F:NADH dehydrogenase (ubiquinone) activity"/>
    <property type="evidence" value="ECO:0007669"/>
    <property type="project" value="UniProtKB-UniRule"/>
</dbReference>
<dbReference type="EC" id="7.1.1.2" evidence="3 15"/>
<comment type="function">
    <text evidence="15">Core subunit of the mitochondrial membrane respiratory chain NADH dehydrogenase (Complex I) which catalyzes electron transfer from NADH through the respiratory chain, using ubiquinone as an electron acceptor. Essential for the catalytic activity and assembly of complex I.</text>
</comment>
<evidence type="ECO:0000256" key="3">
    <source>
        <dbReference type="ARBA" id="ARBA00012944"/>
    </source>
</evidence>
<keyword evidence="7 15" id="KW-0812">Transmembrane</keyword>
<feature type="transmembrane region" description="Helical" evidence="15">
    <location>
        <begin position="86"/>
        <end position="105"/>
    </location>
</feature>
<proteinExistence type="inferred from homology"/>
<keyword evidence="13 15" id="KW-0472">Membrane</keyword>
<evidence type="ECO:0000256" key="10">
    <source>
        <dbReference type="ARBA" id="ARBA00022989"/>
    </source>
</evidence>
<keyword evidence="8 15" id="KW-1278">Translocase</keyword>
<dbReference type="PANTHER" id="PTHR11435:SF1">
    <property type="entry name" value="NADH-UBIQUINONE OXIDOREDUCTASE CHAIN 6"/>
    <property type="match status" value="1"/>
</dbReference>
<dbReference type="Pfam" id="PF00499">
    <property type="entry name" value="Oxidored_q3"/>
    <property type="match status" value="1"/>
</dbReference>
<evidence type="ECO:0000256" key="14">
    <source>
        <dbReference type="ARBA" id="ARBA00049551"/>
    </source>
</evidence>
<geneLocation type="mitochondrion" evidence="17"/>
<sequence>MTFTMFLLFFGWVLGSIIVSSNPSPYFAAFGLVLSSGLGCAILAGLGGSFLSLILFLVYLGGMLVVFAYTAALASEPYPEGLGSIFVLPCIFFYSIVFLAVYYFLFGGDLEALFLGVEEVGTGLAWGGDALGVGFMYSLGGGLLVLTAWALLMTLLIVLELTRGRGRGAFRAV</sequence>
<accession>A0AA51X271</accession>
<evidence type="ECO:0000256" key="16">
    <source>
        <dbReference type="SAM" id="SignalP"/>
    </source>
</evidence>
<feature type="signal peptide" evidence="16">
    <location>
        <begin position="1"/>
        <end position="15"/>
    </location>
</feature>
<evidence type="ECO:0000256" key="11">
    <source>
        <dbReference type="ARBA" id="ARBA00023027"/>
    </source>
</evidence>
<dbReference type="InterPro" id="IPR001457">
    <property type="entry name" value="NADH_UbQ/plastoQ_OxRdtase_su6"/>
</dbReference>
<keyword evidence="11 15" id="KW-0520">NAD</keyword>
<evidence type="ECO:0000256" key="13">
    <source>
        <dbReference type="ARBA" id="ARBA00023136"/>
    </source>
</evidence>
<keyword evidence="15" id="KW-0830">Ubiquinone</keyword>
<dbReference type="InterPro" id="IPR050269">
    <property type="entry name" value="ComplexI_Subunit6"/>
</dbReference>
<evidence type="ECO:0000256" key="8">
    <source>
        <dbReference type="ARBA" id="ARBA00022967"/>
    </source>
</evidence>
<evidence type="ECO:0000256" key="1">
    <source>
        <dbReference type="ARBA" id="ARBA00004225"/>
    </source>
</evidence>
<keyword evidence="12 15" id="KW-0496">Mitochondrion</keyword>
<evidence type="ECO:0000256" key="12">
    <source>
        <dbReference type="ARBA" id="ARBA00023128"/>
    </source>
</evidence>
<name>A0AA51X271_9TELE</name>
<evidence type="ECO:0000256" key="15">
    <source>
        <dbReference type="RuleBase" id="RU004430"/>
    </source>
</evidence>
<protein>
    <recommendedName>
        <fullName evidence="4 15">NADH-ubiquinone oxidoreductase chain 6</fullName>
        <ecNumber evidence="3 15">7.1.1.2</ecNumber>
    </recommendedName>
</protein>
<evidence type="ECO:0000313" key="17">
    <source>
        <dbReference type="EMBL" id="WMY90069.1"/>
    </source>
</evidence>
<evidence type="ECO:0000256" key="5">
    <source>
        <dbReference type="ARBA" id="ARBA00022448"/>
    </source>
</evidence>
<dbReference type="PANTHER" id="PTHR11435">
    <property type="entry name" value="NADH UBIQUINONE OXIDOREDUCTASE SUBUNIT ND6"/>
    <property type="match status" value="1"/>
</dbReference>
<keyword evidence="5 15" id="KW-0813">Transport</keyword>
<feature type="chain" id="PRO_5041288967" description="NADH-ubiquinone oxidoreductase chain 6" evidence="16">
    <location>
        <begin position="16"/>
        <end position="173"/>
    </location>
</feature>
<comment type="catalytic activity">
    <reaction evidence="14 15">
        <text>a ubiquinone + NADH + 5 H(+)(in) = a ubiquinol + NAD(+) + 4 H(+)(out)</text>
        <dbReference type="Rhea" id="RHEA:29091"/>
        <dbReference type="Rhea" id="RHEA-COMP:9565"/>
        <dbReference type="Rhea" id="RHEA-COMP:9566"/>
        <dbReference type="ChEBI" id="CHEBI:15378"/>
        <dbReference type="ChEBI" id="CHEBI:16389"/>
        <dbReference type="ChEBI" id="CHEBI:17976"/>
        <dbReference type="ChEBI" id="CHEBI:57540"/>
        <dbReference type="ChEBI" id="CHEBI:57945"/>
        <dbReference type="EC" id="7.1.1.2"/>
    </reaction>
</comment>
<comment type="subcellular location">
    <subcellularLocation>
        <location evidence="1 15">Mitochondrion membrane</location>
        <topology evidence="1 15">Multi-pass membrane protein</topology>
    </subcellularLocation>
</comment>
<evidence type="ECO:0000256" key="6">
    <source>
        <dbReference type="ARBA" id="ARBA00022660"/>
    </source>
</evidence>
<dbReference type="EMBL" id="OR546184">
    <property type="protein sequence ID" value="WMY90069.1"/>
    <property type="molecule type" value="Genomic_DNA"/>
</dbReference>
<feature type="transmembrane region" description="Helical" evidence="15">
    <location>
        <begin position="53"/>
        <end position="74"/>
    </location>
</feature>
<feature type="transmembrane region" description="Helical" evidence="15">
    <location>
        <begin position="143"/>
        <end position="161"/>
    </location>
</feature>